<dbReference type="EMBL" id="DS566005">
    <property type="status" value="NOT_ANNOTATED_CDS"/>
    <property type="molecule type" value="Genomic_DNA"/>
</dbReference>
<comment type="similarity">
    <text evidence="1">Belongs to the VPS26 family.</text>
</comment>
<dbReference type="VEuPathDB" id="FungiDB:KRP23_7702"/>
<dbReference type="VEuPathDB" id="FungiDB:KRP22_306"/>
<evidence type="ECO:0000313" key="4">
    <source>
        <dbReference type="EnsemblProtists" id="Phyra93807"/>
    </source>
</evidence>
<dbReference type="VEuPathDB" id="FungiDB:KRP23_7700"/>
<keyword evidence="2" id="KW-0175">Coiled coil</keyword>
<reference evidence="4" key="2">
    <citation type="submission" date="2015-06" db="UniProtKB">
        <authorList>
            <consortium name="EnsemblProtists"/>
        </authorList>
    </citation>
    <scope>IDENTIFICATION</scope>
    <source>
        <strain evidence="4">Pr102</strain>
    </source>
</reference>
<dbReference type="GO" id="GO:0005768">
    <property type="term" value="C:endosome"/>
    <property type="evidence" value="ECO:0000318"/>
    <property type="project" value="GO_Central"/>
</dbReference>
<dbReference type="GO" id="GO:0006886">
    <property type="term" value="P:intracellular protein transport"/>
    <property type="evidence" value="ECO:0000318"/>
    <property type="project" value="GO_Central"/>
</dbReference>
<reference evidence="5" key="1">
    <citation type="journal article" date="2006" name="Science">
        <title>Phytophthora genome sequences uncover evolutionary origins and mechanisms of pathogenesis.</title>
        <authorList>
            <person name="Tyler B.M."/>
            <person name="Tripathy S."/>
            <person name="Zhang X."/>
            <person name="Dehal P."/>
            <person name="Jiang R.H."/>
            <person name="Aerts A."/>
            <person name="Arredondo F.D."/>
            <person name="Baxter L."/>
            <person name="Bensasson D."/>
            <person name="Beynon J.L."/>
            <person name="Chapman J."/>
            <person name="Damasceno C.M."/>
            <person name="Dorrance A.E."/>
            <person name="Dou D."/>
            <person name="Dickerman A.W."/>
            <person name="Dubchak I.L."/>
            <person name="Garbelotto M."/>
            <person name="Gijzen M."/>
            <person name="Gordon S.G."/>
            <person name="Govers F."/>
            <person name="Grunwald N.J."/>
            <person name="Huang W."/>
            <person name="Ivors K.L."/>
            <person name="Jones R.W."/>
            <person name="Kamoun S."/>
            <person name="Krampis K."/>
            <person name="Lamour K.H."/>
            <person name="Lee M.K."/>
            <person name="McDonald W.H."/>
            <person name="Medina M."/>
            <person name="Meijer H.J."/>
            <person name="Nordberg E.K."/>
            <person name="Maclean D.J."/>
            <person name="Ospina-Giraldo M.D."/>
            <person name="Morris P.F."/>
            <person name="Phuntumart V."/>
            <person name="Putnam N.H."/>
            <person name="Rash S."/>
            <person name="Rose J.K."/>
            <person name="Sakihama Y."/>
            <person name="Salamov A.A."/>
            <person name="Savidor A."/>
            <person name="Scheuring C.F."/>
            <person name="Smith B.M."/>
            <person name="Sobral B.W."/>
            <person name="Terry A."/>
            <person name="Torto-Alalibo T.A."/>
            <person name="Win J."/>
            <person name="Xu Z."/>
            <person name="Zhang H."/>
            <person name="Grigoriev I.V."/>
            <person name="Rokhsar D.S."/>
            <person name="Boore J.L."/>
        </authorList>
    </citation>
    <scope>NUCLEOTIDE SEQUENCE [LARGE SCALE GENOMIC DNA]</scope>
    <source>
        <strain evidence="5">Pr102</strain>
    </source>
</reference>
<keyword evidence="5" id="KW-1185">Reference proteome</keyword>
<organism evidence="4 5">
    <name type="scientific">Phytophthora ramorum</name>
    <name type="common">Sudden oak death agent</name>
    <dbReference type="NCBI Taxonomy" id="164328"/>
    <lineage>
        <taxon>Eukaryota</taxon>
        <taxon>Sar</taxon>
        <taxon>Stramenopiles</taxon>
        <taxon>Oomycota</taxon>
        <taxon>Peronosporomycetes</taxon>
        <taxon>Peronosporales</taxon>
        <taxon>Peronosporaceae</taxon>
        <taxon>Phytophthora</taxon>
    </lineage>
</organism>
<dbReference type="CDD" id="cd22265">
    <property type="entry name" value="UDM1_RNF168"/>
    <property type="match status" value="1"/>
</dbReference>
<name>H3HB69_PHYRM</name>
<feature type="compositionally biased region" description="Polar residues" evidence="3">
    <location>
        <begin position="170"/>
        <end position="187"/>
    </location>
</feature>
<dbReference type="PANTHER" id="PTHR12233">
    <property type="entry name" value="VACUOLAR PROTEIN SORTING 26 RELATED"/>
    <property type="match status" value="1"/>
</dbReference>
<dbReference type="STRING" id="164328.H3HB69"/>
<dbReference type="Pfam" id="PF03643">
    <property type="entry name" value="Vps26"/>
    <property type="match status" value="1"/>
</dbReference>
<accession>H3HB69</accession>
<sequence>NRIGTGASIEGTSTEEVQTIISSQEEEITRLHQRVALMKKTHKAEQSKYERLLKSSQDEIERAQAEMEEFYQQLFAKERVARVQFLHMKKLKHALHELALTQQTNQRFQPFLANREMRIANRSNGSQHNQAGPVLNPGRWIHEALHHLGFVMPLSSEETESTESPTNNTQDDQTNIPSNSTKHQDTMTLSRHVEVDATRFRKELLFVCCKSDDPTIDRVRQLHDVLLSPTDKMLSPEIVQGQVIISSPKGFSHQGLAMKVEGSARLQLSTKSAGLFDSFYNNVAPLELVYFHLPVAPAGKVPPGISKFPFEFELQGNDGQELLETYHGVYVSVKYEIVCDCVRGIMKNKLHKTLEFVVEVPLKEPLPDSPEEFHVTPESLENVRPQSLSGMPYFHITGKVHRTNCPVNLPFTGEVQFGYFVEIVIEEAKSPIKSVELQLIRVESVAHGDGVARDATEIQNVQIGWGDVCRQMAIPIYMIFPRLFTCPTMLTPAFKVEFETNVVVLFENGNMITENFPITLYR</sequence>
<dbReference type="InterPro" id="IPR028934">
    <property type="entry name" value="Vps26-related"/>
</dbReference>
<evidence type="ECO:0000256" key="1">
    <source>
        <dbReference type="ARBA" id="ARBA00009100"/>
    </source>
</evidence>
<dbReference type="VEuPathDB" id="FungiDB:KRP22_308"/>
<evidence type="ECO:0000313" key="5">
    <source>
        <dbReference type="Proteomes" id="UP000005238"/>
    </source>
</evidence>
<dbReference type="EnsemblProtists" id="Phyra93807">
    <property type="protein sequence ID" value="Phyra93807"/>
    <property type="gene ID" value="Phyra93807"/>
</dbReference>
<dbReference type="eggNOG" id="KOG2717">
    <property type="taxonomic scope" value="Eukaryota"/>
</dbReference>
<protein>
    <submittedName>
        <fullName evidence="4">Uncharacterized protein</fullName>
    </submittedName>
</protein>
<feature type="region of interest" description="Disordered" evidence="3">
    <location>
        <begin position="155"/>
        <end position="187"/>
    </location>
</feature>
<dbReference type="Gene3D" id="2.60.40.640">
    <property type="match status" value="2"/>
</dbReference>
<feature type="coiled-coil region" evidence="2">
    <location>
        <begin position="46"/>
        <end position="80"/>
    </location>
</feature>
<proteinExistence type="inferred from homology"/>
<dbReference type="Proteomes" id="UP000005238">
    <property type="component" value="Unassembled WGS sequence"/>
</dbReference>
<dbReference type="InterPro" id="IPR014752">
    <property type="entry name" value="Arrestin-like_C"/>
</dbReference>
<dbReference type="FunFam" id="2.60.40.640:FF:000024">
    <property type="entry name" value="Down syndrome critical region protein 3"/>
    <property type="match status" value="1"/>
</dbReference>
<dbReference type="InParanoid" id="H3HB69"/>
<evidence type="ECO:0000256" key="3">
    <source>
        <dbReference type="SAM" id="MobiDB-lite"/>
    </source>
</evidence>
<dbReference type="HOGENOM" id="CLU_530627_0_0_1"/>
<dbReference type="AlphaFoldDB" id="H3HB69"/>
<evidence type="ECO:0000256" key="2">
    <source>
        <dbReference type="SAM" id="Coils"/>
    </source>
</evidence>